<dbReference type="PANTHER" id="PTHR35370">
    <property type="entry name" value="CYTOPLASMIC PROTEIN-RELATED-RELATED"/>
    <property type="match status" value="1"/>
</dbReference>
<gene>
    <name evidence="1" type="primary">tssF</name>
    <name evidence="1" type="ORF">SR858_09180</name>
</gene>
<accession>A0ABZ0Y359</accession>
<proteinExistence type="predicted"/>
<dbReference type="NCBIfam" id="TIGR03359">
    <property type="entry name" value="VI_chp_6"/>
    <property type="match status" value="1"/>
</dbReference>
<name>A0ABZ0Y359_9BURK</name>
<dbReference type="EMBL" id="CP140152">
    <property type="protein sequence ID" value="WQH06477.1"/>
    <property type="molecule type" value="Genomic_DNA"/>
</dbReference>
<dbReference type="InterPro" id="IPR010272">
    <property type="entry name" value="T6SS_TssF"/>
</dbReference>
<dbReference type="PANTHER" id="PTHR35370:SF1">
    <property type="entry name" value="TYPE VI SECRETION SYSTEM COMPONENT TSSF1"/>
    <property type="match status" value="1"/>
</dbReference>
<evidence type="ECO:0000313" key="1">
    <source>
        <dbReference type="EMBL" id="WQH06477.1"/>
    </source>
</evidence>
<protein>
    <submittedName>
        <fullName evidence="1">Type VI secretion system baseplate subunit TssF</fullName>
    </submittedName>
</protein>
<dbReference type="PIRSF" id="PIRSF028304">
    <property type="entry name" value="UCP028304"/>
    <property type="match status" value="1"/>
</dbReference>
<dbReference type="Pfam" id="PF05947">
    <property type="entry name" value="T6SS_TssF"/>
    <property type="match status" value="1"/>
</dbReference>
<dbReference type="RefSeq" id="WP_019922459.1">
    <property type="nucleotide sequence ID" value="NZ_CP140152.1"/>
</dbReference>
<evidence type="ECO:0000313" key="2">
    <source>
        <dbReference type="Proteomes" id="UP001326110"/>
    </source>
</evidence>
<keyword evidence="2" id="KW-1185">Reference proteome</keyword>
<dbReference type="Proteomes" id="UP001326110">
    <property type="component" value="Chromosome"/>
</dbReference>
<organism evidence="1 2">
    <name type="scientific">Duganella zoogloeoides</name>
    <dbReference type="NCBI Taxonomy" id="75659"/>
    <lineage>
        <taxon>Bacteria</taxon>
        <taxon>Pseudomonadati</taxon>
        <taxon>Pseudomonadota</taxon>
        <taxon>Betaproteobacteria</taxon>
        <taxon>Burkholderiales</taxon>
        <taxon>Oxalobacteraceae</taxon>
        <taxon>Telluria group</taxon>
        <taxon>Duganella</taxon>
    </lineage>
</organism>
<sequence>MNDLLKYYEAELALFNALAGDFCTRYPAVAGRLGISGEGCNDPHVERLVQACALLNARTAKRLDDSHVQFVESVLHNNFPHYLRPFPSCSIVHAVTDDPFDHTAVIPRGTVMSAAEHDGILCKFTTTDDLVLQPLRIDSVRLQSALEVPRSVRLPANAGPAISIALTASAACTDHALRLYINADAGLAAALRDALFLRTACALVESGDGPWSLLVQAPLLAVGLRPDQALLPTGNHPSPYRLLTEYFCFPEKFNFVDLDMHAIGAALPRDCRSFTLHLVLADANRDDTMARLKSLDARHLLTSCAPVVNLFRHPARPIELDHTCAEYSLTVENPRAHTFEIFSVDQVSMLRHDGARSRVADLHPLYAMRHGEAGGRYWTVRRDEALAISSPGHAMKIAFTDSAMQPLTATTAAHTAATTASASINLTCSNGEMPCRLPSGKTTGDLHHEGSASDVPVLLLRRPTRPRRFAINQSTQWRLVSLLNLNHQSLTRDGLPVLKEMLALHDLAASDVTQRQIDGITALQHRSASVWRSDSSGGSLVYGIDIMLTVDDHAFAGIGLSVFAQVIDHVLAMTVQFNSFTRLIVLSNSGKELLRCPPRSGHQALV</sequence>
<reference evidence="1 2" key="1">
    <citation type="submission" date="2023-11" db="EMBL/GenBank/DDBJ databases">
        <title>MicrobeMod: A computational toolkit for identifying prokaryotic methylation and restriction-modification with nanopore sequencing.</title>
        <authorList>
            <person name="Crits-Christoph A."/>
            <person name="Kang S.C."/>
            <person name="Lee H."/>
            <person name="Ostrov N."/>
        </authorList>
    </citation>
    <scope>NUCLEOTIDE SEQUENCE [LARGE SCALE GENOMIC DNA]</scope>
    <source>
        <strain evidence="1 2">ATCC 25935</strain>
    </source>
</reference>